<comment type="similarity">
    <text evidence="1 2">Belongs to the glutamate synthase family.</text>
</comment>
<dbReference type="GO" id="GO:0015930">
    <property type="term" value="F:glutamate synthase activity"/>
    <property type="evidence" value="ECO:0007669"/>
    <property type="project" value="InterPro"/>
</dbReference>
<evidence type="ECO:0000313" key="6">
    <source>
        <dbReference type="Proteomes" id="UP000263642"/>
    </source>
</evidence>
<evidence type="ECO:0000259" key="4">
    <source>
        <dbReference type="Pfam" id="PF01645"/>
    </source>
</evidence>
<dbReference type="SUPFAM" id="SSF51395">
    <property type="entry name" value="FMN-linked oxidoreductases"/>
    <property type="match status" value="1"/>
</dbReference>
<dbReference type="Gene3D" id="3.20.20.70">
    <property type="entry name" value="Aldolase class I"/>
    <property type="match status" value="1"/>
</dbReference>
<name>A0A3D3R4W4_9PLAN</name>
<gene>
    <name evidence="5" type="ORF">DIT97_06135</name>
</gene>
<dbReference type="Proteomes" id="UP000263642">
    <property type="component" value="Unassembled WGS sequence"/>
</dbReference>
<feature type="transmembrane region" description="Helical" evidence="3">
    <location>
        <begin position="5"/>
        <end position="21"/>
    </location>
</feature>
<dbReference type="InterPro" id="IPR013785">
    <property type="entry name" value="Aldolase_TIM"/>
</dbReference>
<dbReference type="PANTHER" id="PTHR43819">
    <property type="entry name" value="ARCHAEAL-TYPE GLUTAMATE SYNTHASE [NADPH]"/>
    <property type="match status" value="1"/>
</dbReference>
<protein>
    <submittedName>
        <fullName evidence="5">FMN-binding glutamate synthase family protein</fullName>
    </submittedName>
</protein>
<accession>A0A3D3R4W4</accession>
<organism evidence="5 6">
    <name type="scientific">Gimesia maris</name>
    <dbReference type="NCBI Taxonomy" id="122"/>
    <lineage>
        <taxon>Bacteria</taxon>
        <taxon>Pseudomonadati</taxon>
        <taxon>Planctomycetota</taxon>
        <taxon>Planctomycetia</taxon>
        <taxon>Planctomycetales</taxon>
        <taxon>Planctomycetaceae</taxon>
        <taxon>Gimesia</taxon>
    </lineage>
</organism>
<dbReference type="PIRSF" id="PIRSF006429">
    <property type="entry name" value="GOGAT_lg_2"/>
    <property type="match status" value="1"/>
</dbReference>
<evidence type="ECO:0000313" key="5">
    <source>
        <dbReference type="EMBL" id="HCO22650.1"/>
    </source>
</evidence>
<dbReference type="AlphaFoldDB" id="A0A3D3R4W4"/>
<dbReference type="InterPro" id="IPR027283">
    <property type="entry name" value="YerD"/>
</dbReference>
<dbReference type="InterPro" id="IPR002932">
    <property type="entry name" value="Glu_synthdom"/>
</dbReference>
<dbReference type="PANTHER" id="PTHR43819:SF1">
    <property type="entry name" value="ARCHAEAL-TYPE GLUTAMATE SYNTHASE [NADPH]"/>
    <property type="match status" value="1"/>
</dbReference>
<sequence>MRYSAYILTIVLALLCLILGLTVESNFLWALLVLIPLALLGTWDLIQTRHSITRNYPIIAHMRFLLEMIRPEIHQYFIESNIDGRPFNHDARSLIYERAKNIDGLKPFGTELDVYGEEYEWLNHSMAPRPKSKELFRTTVGGPECKQPYSCSILNISAMSFGALSPNALLALNAGAKKGNFYHCTGEGGVSPYHLKNGGDLVWQIGTGYFGCRNNDGTFNPDLFQEQAAHESVKMIEIKISQGAKPGHGGVLPAAKITPEIASTRKILMGQDCISPPGHNTFNTPIGLCEYIAQLRELSGGKPIGFKLCIGHPSEFLSVCKAMLQTGILPDFITVDGGEGGTGAAPLEFSDNMGMPLKTGLIFVHNALVGCNLRDKIKIAAAGKISSAFTLSRALAIGADWCNSARGFMMAVGCIQAQSCHTNECPVGVATQDPGRQRALNVGDKSERTFNFHHNTMEALAEVIAAAGLDHPDELRPWHIYLRTKRTEVLSYHEAFDFLQPGELLNDCPYPVYKKVWDLASADTFETHHG</sequence>
<proteinExistence type="inferred from homology"/>
<dbReference type="PIRSF" id="PIRSF500060">
    <property type="entry name" value="UCP500060"/>
    <property type="match status" value="1"/>
</dbReference>
<dbReference type="CDD" id="cd02808">
    <property type="entry name" value="GltS_FMN"/>
    <property type="match status" value="1"/>
</dbReference>
<dbReference type="EMBL" id="DQAY01000041">
    <property type="protein sequence ID" value="HCO22650.1"/>
    <property type="molecule type" value="Genomic_DNA"/>
</dbReference>
<keyword evidence="3" id="KW-0812">Transmembrane</keyword>
<feature type="domain" description="Glutamate synthase" evidence="4">
    <location>
        <begin position="154"/>
        <end position="469"/>
    </location>
</feature>
<dbReference type="InterPro" id="IPR024188">
    <property type="entry name" value="GltB"/>
</dbReference>
<comment type="caution">
    <text evidence="5">The sequence shown here is derived from an EMBL/GenBank/DDBJ whole genome shotgun (WGS) entry which is preliminary data.</text>
</comment>
<evidence type="ECO:0000256" key="3">
    <source>
        <dbReference type="SAM" id="Phobius"/>
    </source>
</evidence>
<evidence type="ECO:0000256" key="1">
    <source>
        <dbReference type="ARBA" id="ARBA00009716"/>
    </source>
</evidence>
<reference evidence="5 6" key="1">
    <citation type="journal article" date="2018" name="Nat. Biotechnol.">
        <title>A standardized bacterial taxonomy based on genome phylogeny substantially revises the tree of life.</title>
        <authorList>
            <person name="Parks D.H."/>
            <person name="Chuvochina M."/>
            <person name="Waite D.W."/>
            <person name="Rinke C."/>
            <person name="Skarshewski A."/>
            <person name="Chaumeil P.A."/>
            <person name="Hugenholtz P."/>
        </authorList>
    </citation>
    <scope>NUCLEOTIDE SEQUENCE [LARGE SCALE GENOMIC DNA]</scope>
    <source>
        <strain evidence="5">UBA9375</strain>
    </source>
</reference>
<dbReference type="FunFam" id="3.20.20.70:FF:000156">
    <property type="entry name" value="Glutamate synthase domain protein"/>
    <property type="match status" value="1"/>
</dbReference>
<dbReference type="Pfam" id="PF01645">
    <property type="entry name" value="Glu_synthase"/>
    <property type="match status" value="1"/>
</dbReference>
<keyword evidence="3" id="KW-1133">Transmembrane helix</keyword>
<dbReference type="GO" id="GO:0006537">
    <property type="term" value="P:glutamate biosynthetic process"/>
    <property type="evidence" value="ECO:0007669"/>
    <property type="project" value="InterPro"/>
</dbReference>
<keyword evidence="3" id="KW-0472">Membrane</keyword>
<evidence type="ECO:0000256" key="2">
    <source>
        <dbReference type="PIRNR" id="PIRNR006429"/>
    </source>
</evidence>